<dbReference type="PANTHER" id="PTHR44591:SF24">
    <property type="entry name" value="PROTEIN-GLUTAMATE METHYLESTERASE_PROTEIN-GLUTAMINE GLUTAMINASE 1"/>
    <property type="match status" value="1"/>
</dbReference>
<dbReference type="Gene3D" id="3.40.50.2300">
    <property type="match status" value="1"/>
</dbReference>
<evidence type="ECO:0000256" key="2">
    <source>
        <dbReference type="PROSITE-ProRule" id="PRU00169"/>
    </source>
</evidence>
<feature type="domain" description="Response regulatory" evidence="3">
    <location>
        <begin position="14"/>
        <end position="129"/>
    </location>
</feature>
<dbReference type="EMBL" id="JAUSVU010000002">
    <property type="protein sequence ID" value="MDQ0532122.1"/>
    <property type="molecule type" value="Genomic_DNA"/>
</dbReference>
<dbReference type="PANTHER" id="PTHR44591">
    <property type="entry name" value="STRESS RESPONSE REGULATOR PROTEIN 1"/>
    <property type="match status" value="1"/>
</dbReference>
<comment type="caution">
    <text evidence="4">The sequence shown here is derived from an EMBL/GenBank/DDBJ whole genome shotgun (WGS) entry which is preliminary data.</text>
</comment>
<dbReference type="RefSeq" id="WP_209979265.1">
    <property type="nucleotide sequence ID" value="NZ_JAGINO010000002.1"/>
</dbReference>
<name>A0ABU0MFA8_9PROT</name>
<keyword evidence="5" id="KW-1185">Reference proteome</keyword>
<evidence type="ECO:0000313" key="4">
    <source>
        <dbReference type="EMBL" id="MDQ0532122.1"/>
    </source>
</evidence>
<organism evidence="4 5">
    <name type="scientific">Azospirillum picis</name>
    <dbReference type="NCBI Taxonomy" id="488438"/>
    <lineage>
        <taxon>Bacteria</taxon>
        <taxon>Pseudomonadati</taxon>
        <taxon>Pseudomonadota</taxon>
        <taxon>Alphaproteobacteria</taxon>
        <taxon>Rhodospirillales</taxon>
        <taxon>Azospirillaceae</taxon>
        <taxon>Azospirillum</taxon>
    </lineage>
</organism>
<accession>A0ABU0MFA8</accession>
<evidence type="ECO:0000259" key="3">
    <source>
        <dbReference type="PROSITE" id="PS50110"/>
    </source>
</evidence>
<keyword evidence="1 2" id="KW-0597">Phosphoprotein</keyword>
<dbReference type="Proteomes" id="UP001244552">
    <property type="component" value="Unassembled WGS sequence"/>
</dbReference>
<evidence type="ECO:0000256" key="1">
    <source>
        <dbReference type="ARBA" id="ARBA00022553"/>
    </source>
</evidence>
<dbReference type="Pfam" id="PF00072">
    <property type="entry name" value="Response_reg"/>
    <property type="match status" value="1"/>
</dbReference>
<dbReference type="SUPFAM" id="SSF52172">
    <property type="entry name" value="CheY-like"/>
    <property type="match status" value="1"/>
</dbReference>
<dbReference type="CDD" id="cd17534">
    <property type="entry name" value="REC_DC-like"/>
    <property type="match status" value="1"/>
</dbReference>
<gene>
    <name evidence="4" type="ORF">QO018_000958</name>
</gene>
<dbReference type="InterPro" id="IPR001789">
    <property type="entry name" value="Sig_transdc_resp-reg_receiver"/>
</dbReference>
<protein>
    <submittedName>
        <fullName evidence="4">CheY-like chemotaxis protein</fullName>
    </submittedName>
</protein>
<sequence length="136" mass="14780">MKNDSAPSANQPLRILIVEDESLAAMALEEVLGMLGFTVVGTEDNAADAIEAAERLRPDVIMMDIRLRGQRDGIDAAAAIRSRTGIRCIFTSAFGDPETRHRAADCHPLAFVRKPYVPAELQRALDQAAAMSKTDE</sequence>
<evidence type="ECO:0000313" key="5">
    <source>
        <dbReference type="Proteomes" id="UP001244552"/>
    </source>
</evidence>
<reference evidence="4 5" key="1">
    <citation type="submission" date="2023-07" db="EMBL/GenBank/DDBJ databases">
        <title>Genomic Encyclopedia of Type Strains, Phase IV (KMG-IV): sequencing the most valuable type-strain genomes for metagenomic binning, comparative biology and taxonomic classification.</title>
        <authorList>
            <person name="Goeker M."/>
        </authorList>
    </citation>
    <scope>NUCLEOTIDE SEQUENCE [LARGE SCALE GENOMIC DNA]</scope>
    <source>
        <strain evidence="4 5">DSM 19922</strain>
    </source>
</reference>
<feature type="modified residue" description="4-aspartylphosphate" evidence="2">
    <location>
        <position position="64"/>
    </location>
</feature>
<proteinExistence type="predicted"/>
<dbReference type="SMART" id="SM00448">
    <property type="entry name" value="REC"/>
    <property type="match status" value="1"/>
</dbReference>
<dbReference type="InterPro" id="IPR011006">
    <property type="entry name" value="CheY-like_superfamily"/>
</dbReference>
<dbReference type="InterPro" id="IPR050595">
    <property type="entry name" value="Bact_response_regulator"/>
</dbReference>
<dbReference type="PROSITE" id="PS50110">
    <property type="entry name" value="RESPONSE_REGULATORY"/>
    <property type="match status" value="1"/>
</dbReference>